<evidence type="ECO:0000256" key="1">
    <source>
        <dbReference type="ARBA" id="ARBA00022729"/>
    </source>
</evidence>
<dbReference type="Pfam" id="PF01551">
    <property type="entry name" value="Peptidase_M23"/>
    <property type="match status" value="1"/>
</dbReference>
<dbReference type="GO" id="GO:0016787">
    <property type="term" value="F:hydrolase activity"/>
    <property type="evidence" value="ECO:0007669"/>
    <property type="project" value="UniProtKB-KW"/>
</dbReference>
<name>A0ABW2Q815_9MICO</name>
<organism evidence="3 4">
    <name type="scientific">Georgenia alba</name>
    <dbReference type="NCBI Taxonomy" id="2233858"/>
    <lineage>
        <taxon>Bacteria</taxon>
        <taxon>Bacillati</taxon>
        <taxon>Actinomycetota</taxon>
        <taxon>Actinomycetes</taxon>
        <taxon>Micrococcales</taxon>
        <taxon>Bogoriellaceae</taxon>
        <taxon>Georgenia</taxon>
    </lineage>
</organism>
<comment type="caution">
    <text evidence="3">The sequence shown here is derived from an EMBL/GenBank/DDBJ whole genome shotgun (WGS) entry which is preliminary data.</text>
</comment>
<proteinExistence type="predicted"/>
<dbReference type="InterPro" id="IPR050570">
    <property type="entry name" value="Cell_wall_metabolism_enzyme"/>
</dbReference>
<evidence type="ECO:0000313" key="3">
    <source>
        <dbReference type="EMBL" id="MFC7403725.1"/>
    </source>
</evidence>
<keyword evidence="4" id="KW-1185">Reference proteome</keyword>
<dbReference type="InterPro" id="IPR011055">
    <property type="entry name" value="Dup_hybrid_motif"/>
</dbReference>
<dbReference type="EC" id="3.4.24.-" evidence="3"/>
<dbReference type="CDD" id="cd12797">
    <property type="entry name" value="M23_peptidase"/>
    <property type="match status" value="1"/>
</dbReference>
<protein>
    <submittedName>
        <fullName evidence="3">M23 family metallopeptidase</fullName>
        <ecNumber evidence="3">3.4.24.-</ecNumber>
    </submittedName>
</protein>
<dbReference type="Proteomes" id="UP001596455">
    <property type="component" value="Unassembled WGS sequence"/>
</dbReference>
<reference evidence="4" key="1">
    <citation type="journal article" date="2019" name="Int. J. Syst. Evol. Microbiol.">
        <title>The Global Catalogue of Microorganisms (GCM) 10K type strain sequencing project: providing services to taxonomists for standard genome sequencing and annotation.</title>
        <authorList>
            <consortium name="The Broad Institute Genomics Platform"/>
            <consortium name="The Broad Institute Genome Sequencing Center for Infectious Disease"/>
            <person name="Wu L."/>
            <person name="Ma J."/>
        </authorList>
    </citation>
    <scope>NUCLEOTIDE SEQUENCE [LARGE SCALE GENOMIC DNA]</scope>
    <source>
        <strain evidence="4">JCM 1490</strain>
    </source>
</reference>
<feature type="domain" description="M23ase beta-sheet core" evidence="2">
    <location>
        <begin position="161"/>
        <end position="262"/>
    </location>
</feature>
<gene>
    <name evidence="3" type="ORF">ACFQQL_01285</name>
</gene>
<dbReference type="PANTHER" id="PTHR21666:SF289">
    <property type="entry name" value="L-ALA--D-GLU ENDOPEPTIDASE"/>
    <property type="match status" value="1"/>
</dbReference>
<dbReference type="Gene3D" id="2.70.70.10">
    <property type="entry name" value="Glucose Permease (Domain IIA)"/>
    <property type="match status" value="1"/>
</dbReference>
<dbReference type="InterPro" id="IPR016047">
    <property type="entry name" value="M23ase_b-sheet_dom"/>
</dbReference>
<dbReference type="EMBL" id="JBHTCQ010000001">
    <property type="protein sequence ID" value="MFC7403725.1"/>
    <property type="molecule type" value="Genomic_DNA"/>
</dbReference>
<dbReference type="PANTHER" id="PTHR21666">
    <property type="entry name" value="PEPTIDASE-RELATED"/>
    <property type="match status" value="1"/>
</dbReference>
<dbReference type="SUPFAM" id="SSF51261">
    <property type="entry name" value="Duplicated hybrid motif"/>
    <property type="match status" value="1"/>
</dbReference>
<keyword evidence="3" id="KW-0378">Hydrolase</keyword>
<accession>A0ABW2Q815</accession>
<evidence type="ECO:0000313" key="4">
    <source>
        <dbReference type="Proteomes" id="UP001596455"/>
    </source>
</evidence>
<sequence>MAGSRETQAPRRPGAPAATRRALLAKAGVLLSLGFMTAGTALISADAEAEAPRAEAEAPQPETRIRTEPSALDVLDEAAATARTPETLAASPLSSRLAEVRAASRASARQALPEESSAGADGTVAAMVDEPEVIMPLAAGTYRNTSGYGYRQHPLGGGSGMHTGTDYSAPIGTPIHAIADGVVTHAGEGIEGRSSMLVIIEHEIDGALVESWYVHMYPEDVYVQTGQAVDAGDIIAGVGNNGYSTGPHLHFEIHQNGETVDPLPWLEAMEAVDVGEL</sequence>
<evidence type="ECO:0000259" key="2">
    <source>
        <dbReference type="Pfam" id="PF01551"/>
    </source>
</evidence>
<dbReference type="RefSeq" id="WP_382390457.1">
    <property type="nucleotide sequence ID" value="NZ_JBHTCQ010000001.1"/>
</dbReference>
<keyword evidence="1" id="KW-0732">Signal</keyword>